<dbReference type="InterPro" id="IPR000620">
    <property type="entry name" value="EamA_dom"/>
</dbReference>
<sequence>MNSAVHPAPVLALVVNAFVWGVSWWPFRQLQAMGLHPLWATAVIYVLSAAVIGLWRPGAWRLLRTTPALWLIVLASGTTNASFNWAVSIGDVVRVVLLFYLMPVWALLLARVMLHERFTRDAILRVALALAGAVLVLWPADHRFATAAFSLPDVLAVLGGFAFALNNVMLRRSAGIPQEGRALAMFLGGASVAGTAAALLSSGAAGAAIGVGWPAASLAWPLPVLGLALAFLAANLCLQFGASRLPATVTAVVMPCEVLFAALTAVWWGGETLHATVLAGGALILSATLLSLVKLRS</sequence>
<dbReference type="STRING" id="946333.A4W93_20420"/>
<evidence type="ECO:0000313" key="2">
    <source>
        <dbReference type="Proteomes" id="UP000193427"/>
    </source>
</evidence>
<dbReference type="Pfam" id="PF00892">
    <property type="entry name" value="EamA"/>
    <property type="match status" value="1"/>
</dbReference>
<dbReference type="GO" id="GO:0016020">
    <property type="term" value="C:membrane"/>
    <property type="evidence" value="ECO:0007669"/>
    <property type="project" value="InterPro"/>
</dbReference>
<dbReference type="EMBL" id="CP015118">
    <property type="protein sequence ID" value="ARN22072.1"/>
    <property type="molecule type" value="Genomic_DNA"/>
</dbReference>
<dbReference type="PANTHER" id="PTHR22911:SF79">
    <property type="entry name" value="MOBA-LIKE NTP TRANSFERASE DOMAIN-CONTAINING PROTEIN"/>
    <property type="match status" value="1"/>
</dbReference>
<dbReference type="AlphaFoldDB" id="A0A1W6LCU2"/>
<protein>
    <submittedName>
        <fullName evidence="1">Uncharacterized protein</fullName>
    </submittedName>
</protein>
<gene>
    <name evidence="1" type="ORF">A4W93_20420</name>
</gene>
<dbReference type="RefSeq" id="WP_085752370.1">
    <property type="nucleotide sequence ID" value="NZ_BSPR01000006.1"/>
</dbReference>
<evidence type="ECO:0000313" key="1">
    <source>
        <dbReference type="EMBL" id="ARN22072.1"/>
    </source>
</evidence>
<dbReference type="InterPro" id="IPR037185">
    <property type="entry name" value="EmrE-like"/>
</dbReference>
<dbReference type="OrthoDB" id="5295396at2"/>
<organism evidence="1 2">
    <name type="scientific">Piscinibacter gummiphilus</name>
    <dbReference type="NCBI Taxonomy" id="946333"/>
    <lineage>
        <taxon>Bacteria</taxon>
        <taxon>Pseudomonadati</taxon>
        <taxon>Pseudomonadota</taxon>
        <taxon>Betaproteobacteria</taxon>
        <taxon>Burkholderiales</taxon>
        <taxon>Sphaerotilaceae</taxon>
        <taxon>Piscinibacter</taxon>
    </lineage>
</organism>
<accession>A0A1W6LCU2</accession>
<dbReference type="Proteomes" id="UP000193427">
    <property type="component" value="Chromosome"/>
</dbReference>
<name>A0A1W6LCU2_9BURK</name>
<dbReference type="SUPFAM" id="SSF103481">
    <property type="entry name" value="Multidrug resistance efflux transporter EmrE"/>
    <property type="match status" value="2"/>
</dbReference>
<proteinExistence type="predicted"/>
<dbReference type="KEGG" id="rgu:A4W93_20420"/>
<reference evidence="1 2" key="1">
    <citation type="submission" date="2016-04" db="EMBL/GenBank/DDBJ databases">
        <title>Complete genome sequence of natural rubber-degrading, novel Gram-negative bacterium, Rhizobacter gummiphilus strain NS21.</title>
        <authorList>
            <person name="Tabata M."/>
            <person name="Kasai D."/>
            <person name="Fukuda M."/>
        </authorList>
    </citation>
    <scope>NUCLEOTIDE SEQUENCE [LARGE SCALE GENOMIC DNA]</scope>
    <source>
        <strain evidence="1 2">NS21</strain>
    </source>
</reference>
<keyword evidence="2" id="KW-1185">Reference proteome</keyword>
<dbReference type="PANTHER" id="PTHR22911">
    <property type="entry name" value="ACYL-MALONYL CONDENSING ENZYME-RELATED"/>
    <property type="match status" value="1"/>
</dbReference>